<dbReference type="Gene3D" id="2.80.10.50">
    <property type="match status" value="1"/>
</dbReference>
<dbReference type="OrthoDB" id="177947at2"/>
<dbReference type="Gene3D" id="2.115.10.20">
    <property type="entry name" value="Glycosyl hydrolase domain, family 43"/>
    <property type="match status" value="1"/>
</dbReference>
<dbReference type="InterPro" id="IPR007934">
    <property type="entry name" value="AbfB_ABD"/>
</dbReference>
<dbReference type="Pfam" id="PF04616">
    <property type="entry name" value="Glyco_hydro_43"/>
    <property type="match status" value="1"/>
</dbReference>
<feature type="region of interest" description="Disordered" evidence="8">
    <location>
        <begin position="268"/>
        <end position="290"/>
    </location>
</feature>
<dbReference type="EMBL" id="VCHX02000163">
    <property type="protein sequence ID" value="TPQ19233.1"/>
    <property type="molecule type" value="Genomic_DNA"/>
</dbReference>
<feature type="chain" id="PRO_5021364428" evidence="9">
    <location>
        <begin position="29"/>
        <end position="482"/>
    </location>
</feature>
<dbReference type="GO" id="GO:0046556">
    <property type="term" value="F:alpha-L-arabinofuranosidase activity"/>
    <property type="evidence" value="ECO:0007669"/>
    <property type="project" value="InterPro"/>
</dbReference>
<comment type="similarity">
    <text evidence="1 7">Belongs to the glycosyl hydrolase 43 family.</text>
</comment>
<evidence type="ECO:0000256" key="8">
    <source>
        <dbReference type="SAM" id="MobiDB-lite"/>
    </source>
</evidence>
<dbReference type="Proteomes" id="UP000317378">
    <property type="component" value="Unassembled WGS sequence"/>
</dbReference>
<evidence type="ECO:0000256" key="9">
    <source>
        <dbReference type="SAM" id="SignalP"/>
    </source>
</evidence>
<dbReference type="RefSeq" id="WP_119103179.1">
    <property type="nucleotide sequence ID" value="NZ_QXMJ01000163.1"/>
</dbReference>
<keyword evidence="3 7" id="KW-0378">Hydrolase</keyword>
<feature type="active site" description="Proton acceptor" evidence="5">
    <location>
        <position position="48"/>
    </location>
</feature>
<feature type="site" description="Important for catalytic activity, responsible for pKa modulation of the active site Glu and correct orientation of both the proton donor and substrate" evidence="6">
    <location>
        <position position="163"/>
    </location>
</feature>
<evidence type="ECO:0000256" key="2">
    <source>
        <dbReference type="ARBA" id="ARBA00022729"/>
    </source>
</evidence>
<dbReference type="InterPro" id="IPR036195">
    <property type="entry name" value="AbfB_ABD_sf"/>
</dbReference>
<dbReference type="SUPFAM" id="SSF110221">
    <property type="entry name" value="AbfB domain"/>
    <property type="match status" value="1"/>
</dbReference>
<evidence type="ECO:0000313" key="11">
    <source>
        <dbReference type="EMBL" id="TPQ19233.1"/>
    </source>
</evidence>
<comment type="caution">
    <text evidence="11">The sequence shown here is derived from an EMBL/GenBank/DDBJ whole genome shotgun (WGS) entry which is preliminary data.</text>
</comment>
<proteinExistence type="inferred from homology"/>
<keyword evidence="2 9" id="KW-0732">Signal</keyword>
<dbReference type="CDD" id="cd18817">
    <property type="entry name" value="GH43f_LbAraf43-like"/>
    <property type="match status" value="1"/>
</dbReference>
<organism evidence="11 12">
    <name type="scientific">Streptomyces sporangiiformans</name>
    <dbReference type="NCBI Taxonomy" id="2315329"/>
    <lineage>
        <taxon>Bacteria</taxon>
        <taxon>Bacillati</taxon>
        <taxon>Actinomycetota</taxon>
        <taxon>Actinomycetes</taxon>
        <taxon>Kitasatosporales</taxon>
        <taxon>Streptomycetaceae</taxon>
        <taxon>Streptomyces</taxon>
    </lineage>
</organism>
<accession>A0A505D429</accession>
<evidence type="ECO:0000259" key="10">
    <source>
        <dbReference type="Pfam" id="PF05270"/>
    </source>
</evidence>
<dbReference type="Pfam" id="PF05270">
    <property type="entry name" value="AbfB"/>
    <property type="match status" value="1"/>
</dbReference>
<keyword evidence="4 7" id="KW-0326">Glycosidase</keyword>
<evidence type="ECO:0000256" key="3">
    <source>
        <dbReference type="ARBA" id="ARBA00022801"/>
    </source>
</evidence>
<dbReference type="PANTHER" id="PTHR43817">
    <property type="entry name" value="GLYCOSYL HYDROLASE"/>
    <property type="match status" value="1"/>
</dbReference>
<protein>
    <submittedName>
        <fullName evidence="11">Alpha-arabinofuranosidase</fullName>
    </submittedName>
</protein>
<evidence type="ECO:0000256" key="7">
    <source>
        <dbReference type="RuleBase" id="RU361187"/>
    </source>
</evidence>
<gene>
    <name evidence="11" type="ORF">FGD71_027245</name>
</gene>
<feature type="active site" description="Proton donor" evidence="5">
    <location>
        <position position="224"/>
    </location>
</feature>
<dbReference type="AlphaFoldDB" id="A0A505D429"/>
<feature type="domain" description="Alpha-L-arabinofuranosidase B arabinose-binding" evidence="10">
    <location>
        <begin position="351"/>
        <end position="480"/>
    </location>
</feature>
<dbReference type="InterPro" id="IPR006710">
    <property type="entry name" value="Glyco_hydro_43"/>
</dbReference>
<feature type="signal peptide" evidence="9">
    <location>
        <begin position="1"/>
        <end position="28"/>
    </location>
</feature>
<evidence type="ECO:0000256" key="5">
    <source>
        <dbReference type="PIRSR" id="PIRSR606710-1"/>
    </source>
</evidence>
<name>A0A505D429_9ACTN</name>
<evidence type="ECO:0000313" key="12">
    <source>
        <dbReference type="Proteomes" id="UP000317378"/>
    </source>
</evidence>
<dbReference type="InterPro" id="IPR006311">
    <property type="entry name" value="TAT_signal"/>
</dbReference>
<dbReference type="PROSITE" id="PS51318">
    <property type="entry name" value="TAT"/>
    <property type="match status" value="1"/>
</dbReference>
<keyword evidence="12" id="KW-1185">Reference proteome</keyword>
<dbReference type="InterPro" id="IPR023296">
    <property type="entry name" value="Glyco_hydro_beta-prop_sf"/>
</dbReference>
<dbReference type="SUPFAM" id="SSF75005">
    <property type="entry name" value="Arabinanase/levansucrase/invertase"/>
    <property type="match status" value="1"/>
</dbReference>
<sequence>MRHLARRVLVAAAAALAVLTTVTTPAQAAVPASPAVTFTNPIAEQRADPHIFKHTDGFYYFTATVPAYDRIVMRRATTLQGLATAPETTIWTKHATGEMGAHIWAPEIHFIDGKWYVYFTAGWSNDIWRIRPYVLETSAANPITGTWTEKGRISLPMDTFSLDATTFTHNGTRYLSWAQEDPAFGKGTQLYLAKMANPWTITGSPVMISKPDYAWETAGARVNEGPAVIQKNGKVFMTYSASATNANYCLGLLTASATADLMNPASWSKTPTPVLQSNDKTSQYGPGHNSFTVSEDGKSDILVYHARNYRDIVGDPLKDPNRRTRYQKIYWNADGTPNFGIPVADGVTPVRFSSYNYPDRFIRHWEFRARTEANVTNLADSQFRVVPGLAGNGTVSLESANFPGYYLRHKNNEVWVEKDDGTTLFDNDASFHERAGLADSAAGVSYESYNLPGRYIRHYNHLLYTQPVTTTVGRQDATFYKQ</sequence>
<reference evidence="11 12" key="1">
    <citation type="submission" date="2019-06" db="EMBL/GenBank/DDBJ databases">
        <title>Streptomyces sporangiiformans sp. nov., a novel actinomycete isolated from soil in Mount Song.</title>
        <authorList>
            <person name="Han L."/>
        </authorList>
    </citation>
    <scope>NUCLEOTIDE SEQUENCE [LARGE SCALE GENOMIC DNA]</scope>
    <source>
        <strain evidence="11 12">NEAU-SSA 1</strain>
    </source>
</reference>
<evidence type="ECO:0000256" key="6">
    <source>
        <dbReference type="PIRSR" id="PIRSR606710-2"/>
    </source>
</evidence>
<evidence type="ECO:0000256" key="4">
    <source>
        <dbReference type="ARBA" id="ARBA00023295"/>
    </source>
</evidence>
<dbReference type="CDD" id="cd23399">
    <property type="entry name" value="beta-trefoil_ABD_ABFB"/>
    <property type="match status" value="1"/>
</dbReference>
<dbReference type="GO" id="GO:0046373">
    <property type="term" value="P:L-arabinose metabolic process"/>
    <property type="evidence" value="ECO:0007669"/>
    <property type="project" value="InterPro"/>
</dbReference>
<dbReference type="PANTHER" id="PTHR43817:SF1">
    <property type="entry name" value="HYDROLASE, FAMILY 43, PUTATIVE (AFU_ORTHOLOGUE AFUA_3G01660)-RELATED"/>
    <property type="match status" value="1"/>
</dbReference>
<evidence type="ECO:0000256" key="1">
    <source>
        <dbReference type="ARBA" id="ARBA00009865"/>
    </source>
</evidence>